<keyword evidence="2 7" id="KW-0812">Transmembrane</keyword>
<dbReference type="GO" id="GO:0005886">
    <property type="term" value="C:plasma membrane"/>
    <property type="evidence" value="ECO:0007669"/>
    <property type="project" value="UniProtKB-SubCell"/>
</dbReference>
<dbReference type="PROSITE" id="PS50929">
    <property type="entry name" value="ABC_TM1F"/>
    <property type="match status" value="1"/>
</dbReference>
<dbReference type="InterPro" id="IPR011527">
    <property type="entry name" value="ABC1_TM_dom"/>
</dbReference>
<dbReference type="SUPFAM" id="SSF90123">
    <property type="entry name" value="ABC transporter transmembrane region"/>
    <property type="match status" value="1"/>
</dbReference>
<dbReference type="RefSeq" id="WP_132141577.1">
    <property type="nucleotide sequence ID" value="NZ_SMCS01000001.1"/>
</dbReference>
<keyword evidence="3" id="KW-0547">Nucleotide-binding</keyword>
<dbReference type="PROSITE" id="PS50893">
    <property type="entry name" value="ABC_TRANSPORTER_2"/>
    <property type="match status" value="1"/>
</dbReference>
<dbReference type="FunFam" id="3.40.50.300:FF:000218">
    <property type="entry name" value="Multidrug ABC transporter ATP-binding protein"/>
    <property type="match status" value="1"/>
</dbReference>
<dbReference type="InterPro" id="IPR039421">
    <property type="entry name" value="Type_1_exporter"/>
</dbReference>
<feature type="transmembrane region" description="Helical" evidence="7">
    <location>
        <begin position="288"/>
        <end position="310"/>
    </location>
</feature>
<evidence type="ECO:0000256" key="1">
    <source>
        <dbReference type="ARBA" id="ARBA00004651"/>
    </source>
</evidence>
<dbReference type="Pfam" id="PF00005">
    <property type="entry name" value="ABC_tran"/>
    <property type="match status" value="1"/>
</dbReference>
<sequence>MSDPSTDAAPTTRRIGALRSLWPYLKPHKALAVGWLVFLGLSSGASLVLPVAVRHMIDNGFASSDMATINGTFLALFGVALVLAFATAARYFCVALLGERTLASLRQSLYAHVIKLDVSFFERTRVGELTSRLGTDTEVVQTLVGSGISVALRSAVMLVGAAVAMAWTSPRLAGLTALVIPAVMLPILVFGRRVQKLSRHSQDRIADAAAVANETLNAAPAVKAYAREDIESGRYSHAISLALATARRRIGVRSILTAAVIVLVFGAITLVLWAGARDVIAGKLQPGVLSQFVLYAIFAAGSVAGLSEVWGDVLRAAGAMERIGELFGEHPDIANPAQPLALPRPVAGGLRFEHVEFHYPSRPDVRALYDFNLDIAPGETVALVGPSGAGKSTVFGLLLRFYDPQSGTIRMDGVDLKALALPELRGAIALVPQETVIFGGSAADNIRFGRADADDAEVREAARLAEADGFISTLTDGYDAALGERGVRLSGGQRQRIAIARAILRDAPFLLLDEATSALDAQSEAAIQHALERLERGRTTLVIAHRLATVLRADRIVVMDGGRIVAQGTHEQLLAQGGLYAELARLQFGLHG</sequence>
<dbReference type="Proteomes" id="UP000295645">
    <property type="component" value="Unassembled WGS sequence"/>
</dbReference>
<dbReference type="CDD" id="cd03249">
    <property type="entry name" value="ABC_MTABC3_MDL1_MDL2"/>
    <property type="match status" value="1"/>
</dbReference>
<organism evidence="10 11">
    <name type="scientific">Luteibacter rhizovicinus</name>
    <dbReference type="NCBI Taxonomy" id="242606"/>
    <lineage>
        <taxon>Bacteria</taxon>
        <taxon>Pseudomonadati</taxon>
        <taxon>Pseudomonadota</taxon>
        <taxon>Gammaproteobacteria</taxon>
        <taxon>Lysobacterales</taxon>
        <taxon>Rhodanobacteraceae</taxon>
        <taxon>Luteibacter</taxon>
    </lineage>
</organism>
<dbReference type="NCBIfam" id="TIGR02204">
    <property type="entry name" value="MsbA_rel"/>
    <property type="match status" value="1"/>
</dbReference>
<dbReference type="EMBL" id="SMCS01000001">
    <property type="protein sequence ID" value="TCV97523.1"/>
    <property type="molecule type" value="Genomic_DNA"/>
</dbReference>
<dbReference type="OrthoDB" id="9806127at2"/>
<comment type="caution">
    <text evidence="10">The sequence shown here is derived from an EMBL/GenBank/DDBJ whole genome shotgun (WGS) entry which is preliminary data.</text>
</comment>
<comment type="subcellular location">
    <subcellularLocation>
        <location evidence="1">Cell membrane</location>
        <topology evidence="1">Multi-pass membrane protein</topology>
    </subcellularLocation>
</comment>
<gene>
    <name evidence="10" type="ORF">EC912_101538</name>
</gene>
<evidence type="ECO:0000256" key="7">
    <source>
        <dbReference type="SAM" id="Phobius"/>
    </source>
</evidence>
<feature type="transmembrane region" description="Helical" evidence="7">
    <location>
        <begin position="173"/>
        <end position="191"/>
    </location>
</feature>
<dbReference type="InterPro" id="IPR027417">
    <property type="entry name" value="P-loop_NTPase"/>
</dbReference>
<dbReference type="InterPro" id="IPR017871">
    <property type="entry name" value="ABC_transporter-like_CS"/>
</dbReference>
<dbReference type="AlphaFoldDB" id="A0A4R3Z184"/>
<accession>A0A4R3Z184</accession>
<reference evidence="10 11" key="1">
    <citation type="submission" date="2019-03" db="EMBL/GenBank/DDBJ databases">
        <title>Above-ground endophytic microbial communities from plants in different locations in the United States.</title>
        <authorList>
            <person name="Frank C."/>
        </authorList>
    </citation>
    <scope>NUCLEOTIDE SEQUENCE [LARGE SCALE GENOMIC DNA]</scope>
    <source>
        <strain evidence="10 11">LP_13_YM</strain>
    </source>
</reference>
<dbReference type="PANTHER" id="PTHR43394:SF1">
    <property type="entry name" value="ATP-BINDING CASSETTE SUB-FAMILY B MEMBER 10, MITOCHONDRIAL"/>
    <property type="match status" value="1"/>
</dbReference>
<dbReference type="InterPro" id="IPR003439">
    <property type="entry name" value="ABC_transporter-like_ATP-bd"/>
</dbReference>
<dbReference type="GO" id="GO:0015421">
    <property type="term" value="F:ABC-type oligopeptide transporter activity"/>
    <property type="evidence" value="ECO:0007669"/>
    <property type="project" value="TreeGrafter"/>
</dbReference>
<feature type="transmembrane region" description="Helical" evidence="7">
    <location>
        <begin position="73"/>
        <end position="97"/>
    </location>
</feature>
<evidence type="ECO:0000259" key="9">
    <source>
        <dbReference type="PROSITE" id="PS50929"/>
    </source>
</evidence>
<dbReference type="CDD" id="cd18575">
    <property type="entry name" value="ABC_6TM_bac_exporter_ABCB8_10_like"/>
    <property type="match status" value="1"/>
</dbReference>
<dbReference type="GO" id="GO:0016887">
    <property type="term" value="F:ATP hydrolysis activity"/>
    <property type="evidence" value="ECO:0007669"/>
    <property type="project" value="InterPro"/>
</dbReference>
<dbReference type="GO" id="GO:0090374">
    <property type="term" value="P:oligopeptide export from mitochondrion"/>
    <property type="evidence" value="ECO:0007669"/>
    <property type="project" value="TreeGrafter"/>
</dbReference>
<dbReference type="PANTHER" id="PTHR43394">
    <property type="entry name" value="ATP-DEPENDENT PERMEASE MDL1, MITOCHONDRIAL"/>
    <property type="match status" value="1"/>
</dbReference>
<keyword evidence="4 10" id="KW-0067">ATP-binding</keyword>
<dbReference type="GO" id="GO:0005524">
    <property type="term" value="F:ATP binding"/>
    <property type="evidence" value="ECO:0007669"/>
    <property type="project" value="UniProtKB-KW"/>
</dbReference>
<evidence type="ECO:0000256" key="3">
    <source>
        <dbReference type="ARBA" id="ARBA00022741"/>
    </source>
</evidence>
<dbReference type="InterPro" id="IPR036640">
    <property type="entry name" value="ABC1_TM_sf"/>
</dbReference>
<dbReference type="PROSITE" id="PS00211">
    <property type="entry name" value="ABC_TRANSPORTER_1"/>
    <property type="match status" value="1"/>
</dbReference>
<feature type="transmembrane region" description="Helical" evidence="7">
    <location>
        <begin position="30"/>
        <end position="53"/>
    </location>
</feature>
<evidence type="ECO:0000256" key="5">
    <source>
        <dbReference type="ARBA" id="ARBA00022989"/>
    </source>
</evidence>
<feature type="domain" description="ABC transporter" evidence="8">
    <location>
        <begin position="350"/>
        <end position="586"/>
    </location>
</feature>
<dbReference type="SMART" id="SM00382">
    <property type="entry name" value="AAA"/>
    <property type="match status" value="1"/>
</dbReference>
<keyword evidence="6 7" id="KW-0472">Membrane</keyword>
<protein>
    <submittedName>
        <fullName evidence="10">ATP-binding cassette subfamily B protein</fullName>
    </submittedName>
</protein>
<evidence type="ECO:0000256" key="6">
    <source>
        <dbReference type="ARBA" id="ARBA00023136"/>
    </source>
</evidence>
<dbReference type="InterPro" id="IPR011918">
    <property type="entry name" value="ABC_MsbA_ATP-bd"/>
</dbReference>
<evidence type="ECO:0000256" key="2">
    <source>
        <dbReference type="ARBA" id="ARBA00022692"/>
    </source>
</evidence>
<dbReference type="Gene3D" id="1.20.1560.10">
    <property type="entry name" value="ABC transporter type 1, transmembrane domain"/>
    <property type="match status" value="1"/>
</dbReference>
<keyword evidence="5 7" id="KW-1133">Transmembrane helix</keyword>
<proteinExistence type="predicted"/>
<dbReference type="SUPFAM" id="SSF52540">
    <property type="entry name" value="P-loop containing nucleoside triphosphate hydrolases"/>
    <property type="match status" value="1"/>
</dbReference>
<evidence type="ECO:0000256" key="4">
    <source>
        <dbReference type="ARBA" id="ARBA00022840"/>
    </source>
</evidence>
<keyword evidence="11" id="KW-1185">Reference proteome</keyword>
<name>A0A4R3Z184_9GAMM</name>
<feature type="transmembrane region" description="Helical" evidence="7">
    <location>
        <begin position="255"/>
        <end position="276"/>
    </location>
</feature>
<dbReference type="Pfam" id="PF00664">
    <property type="entry name" value="ABC_membrane"/>
    <property type="match status" value="1"/>
</dbReference>
<evidence type="ECO:0000313" key="10">
    <source>
        <dbReference type="EMBL" id="TCV97523.1"/>
    </source>
</evidence>
<feature type="domain" description="ABC transmembrane type-1" evidence="9">
    <location>
        <begin position="36"/>
        <end position="315"/>
    </location>
</feature>
<dbReference type="Gene3D" id="3.40.50.300">
    <property type="entry name" value="P-loop containing nucleotide triphosphate hydrolases"/>
    <property type="match status" value="1"/>
</dbReference>
<evidence type="ECO:0000313" key="11">
    <source>
        <dbReference type="Proteomes" id="UP000295645"/>
    </source>
</evidence>
<dbReference type="InterPro" id="IPR003593">
    <property type="entry name" value="AAA+_ATPase"/>
</dbReference>
<evidence type="ECO:0000259" key="8">
    <source>
        <dbReference type="PROSITE" id="PS50893"/>
    </source>
</evidence>